<dbReference type="Pfam" id="PF13231">
    <property type="entry name" value="PMT_2"/>
    <property type="match status" value="1"/>
</dbReference>
<keyword evidence="5 9" id="KW-0812">Transmembrane</keyword>
<evidence type="ECO:0000256" key="4">
    <source>
        <dbReference type="ARBA" id="ARBA00022679"/>
    </source>
</evidence>
<feature type="transmembrane region" description="Helical" evidence="9">
    <location>
        <begin position="259"/>
        <end position="280"/>
    </location>
</feature>
<dbReference type="AlphaFoldDB" id="A0A540VFH3"/>
<dbReference type="OrthoDB" id="153251at2"/>
<feature type="compositionally biased region" description="Low complexity" evidence="8">
    <location>
        <begin position="477"/>
        <end position="499"/>
    </location>
</feature>
<feature type="transmembrane region" description="Helical" evidence="9">
    <location>
        <begin position="447"/>
        <end position="464"/>
    </location>
</feature>
<evidence type="ECO:0000256" key="1">
    <source>
        <dbReference type="ARBA" id="ARBA00004651"/>
    </source>
</evidence>
<dbReference type="InParanoid" id="A0A540VFH3"/>
<feature type="region of interest" description="Disordered" evidence="8">
    <location>
        <begin position="475"/>
        <end position="499"/>
    </location>
</feature>
<evidence type="ECO:0000256" key="6">
    <source>
        <dbReference type="ARBA" id="ARBA00022989"/>
    </source>
</evidence>
<feature type="transmembrane region" description="Helical" evidence="9">
    <location>
        <begin position="144"/>
        <end position="163"/>
    </location>
</feature>
<feature type="transmembrane region" description="Helical" evidence="9">
    <location>
        <begin position="208"/>
        <end position="238"/>
    </location>
</feature>
<evidence type="ECO:0000256" key="2">
    <source>
        <dbReference type="ARBA" id="ARBA00022475"/>
    </source>
</evidence>
<dbReference type="EMBL" id="VIGC01000013">
    <property type="protein sequence ID" value="TQE95514.1"/>
    <property type="molecule type" value="Genomic_DNA"/>
</dbReference>
<dbReference type="InterPro" id="IPR050297">
    <property type="entry name" value="LipidA_mod_glycosyltrf_83"/>
</dbReference>
<feature type="transmembrane region" description="Helical" evidence="9">
    <location>
        <begin position="420"/>
        <end position="441"/>
    </location>
</feature>
<evidence type="ECO:0000256" key="7">
    <source>
        <dbReference type="ARBA" id="ARBA00023136"/>
    </source>
</evidence>
<dbReference type="GO" id="GO:0009103">
    <property type="term" value="P:lipopolysaccharide biosynthetic process"/>
    <property type="evidence" value="ECO:0007669"/>
    <property type="project" value="UniProtKB-ARBA"/>
</dbReference>
<organism evidence="11 12">
    <name type="scientific">Litorilinea aerophila</name>
    <dbReference type="NCBI Taxonomy" id="1204385"/>
    <lineage>
        <taxon>Bacteria</taxon>
        <taxon>Bacillati</taxon>
        <taxon>Chloroflexota</taxon>
        <taxon>Caldilineae</taxon>
        <taxon>Caldilineales</taxon>
        <taxon>Caldilineaceae</taxon>
        <taxon>Litorilinea</taxon>
    </lineage>
</organism>
<evidence type="ECO:0000256" key="9">
    <source>
        <dbReference type="SAM" id="Phobius"/>
    </source>
</evidence>
<proteinExistence type="predicted"/>
<evidence type="ECO:0000313" key="12">
    <source>
        <dbReference type="Proteomes" id="UP000317371"/>
    </source>
</evidence>
<dbReference type="GO" id="GO:0005886">
    <property type="term" value="C:plasma membrane"/>
    <property type="evidence" value="ECO:0007669"/>
    <property type="project" value="UniProtKB-SubCell"/>
</dbReference>
<dbReference type="GO" id="GO:0016763">
    <property type="term" value="F:pentosyltransferase activity"/>
    <property type="evidence" value="ECO:0007669"/>
    <property type="project" value="TreeGrafter"/>
</dbReference>
<evidence type="ECO:0000256" key="8">
    <source>
        <dbReference type="SAM" id="MobiDB-lite"/>
    </source>
</evidence>
<keyword evidence="12" id="KW-1185">Reference proteome</keyword>
<evidence type="ECO:0000256" key="3">
    <source>
        <dbReference type="ARBA" id="ARBA00022676"/>
    </source>
</evidence>
<dbReference type="PANTHER" id="PTHR33908:SF11">
    <property type="entry name" value="MEMBRANE PROTEIN"/>
    <property type="match status" value="1"/>
</dbReference>
<evidence type="ECO:0000313" key="11">
    <source>
        <dbReference type="EMBL" id="TQE95514.1"/>
    </source>
</evidence>
<dbReference type="PANTHER" id="PTHR33908">
    <property type="entry name" value="MANNOSYLTRANSFERASE YKCB-RELATED"/>
    <property type="match status" value="1"/>
</dbReference>
<evidence type="ECO:0000259" key="10">
    <source>
        <dbReference type="Pfam" id="PF13231"/>
    </source>
</evidence>
<feature type="transmembrane region" description="Helical" evidence="9">
    <location>
        <begin position="387"/>
        <end position="408"/>
    </location>
</feature>
<keyword evidence="7 9" id="KW-0472">Membrane</keyword>
<name>A0A540VFH3_9CHLR</name>
<feature type="domain" description="Glycosyltransferase RgtA/B/C/D-like" evidence="10">
    <location>
        <begin position="103"/>
        <end position="270"/>
    </location>
</feature>
<gene>
    <name evidence="11" type="ORF">FKZ61_11770</name>
</gene>
<dbReference type="InterPro" id="IPR038731">
    <property type="entry name" value="RgtA/B/C-like"/>
</dbReference>
<feature type="transmembrane region" description="Helical" evidence="9">
    <location>
        <begin position="29"/>
        <end position="50"/>
    </location>
</feature>
<sequence>MQAGKRQAVATRTAEAAGRLSILGRQISVGRLLAMIALVAVLLRVASALYQGDTVNVLPGVFDEVSYDGLARRVLGGHGFTFAQDHWPATKAGEPTAHWSFLYTLYIAGVYALFGAHPLAARLIQAVLTGLLQSWLAWRIGRRVFGQAAGLIAAALSAGYIYFFYYAGALVTESFYMVAILWALDAALRLGDRLAAGSDAPRPGANAWLWLELGAAVAVAGLLRQVFLLFVPFLYLWLAWRGLAGSGGWRRRAWAAAPGLLVGFVLATAVVVAAIAPWTIRNARAFGTFVPLNTNAGYAFYWGNHPVYGTRFQGILPADGPSYVDLLPRELASLNEAELDQALLRRGIGFVLADPWRYGLLSLSRAREYFKFWPSAESSTISNLSRVASFGLLLPFMLVGLALAVGRLIRRDDPRQGPAVLLLGLFIGVYTGVHLLTWTLIRYRLPVDSVLLLFAALTLVELAARRGWLTNAATAGPVSPSAVSTSSVSSSVSTFDSYL</sequence>
<keyword evidence="2" id="KW-1003">Cell membrane</keyword>
<keyword evidence="4 11" id="KW-0808">Transferase</keyword>
<keyword evidence="6 9" id="KW-1133">Transmembrane helix</keyword>
<dbReference type="RefSeq" id="WP_141610333.1">
    <property type="nucleotide sequence ID" value="NZ_VIGC02000013.1"/>
</dbReference>
<accession>A0A540VFH3</accession>
<evidence type="ECO:0000256" key="5">
    <source>
        <dbReference type="ARBA" id="ARBA00022692"/>
    </source>
</evidence>
<reference evidence="11 12" key="1">
    <citation type="submission" date="2019-06" db="EMBL/GenBank/DDBJ databases">
        <title>Genome sequence of Litorilinea aerophila BAA-2444.</title>
        <authorList>
            <person name="Maclea K.S."/>
            <person name="Maurais E.G."/>
            <person name="Iannazzi L.C."/>
        </authorList>
    </citation>
    <scope>NUCLEOTIDE SEQUENCE [LARGE SCALE GENOMIC DNA]</scope>
    <source>
        <strain evidence="11 12">ATCC BAA-2444</strain>
    </source>
</reference>
<feature type="transmembrane region" description="Helical" evidence="9">
    <location>
        <begin position="97"/>
        <end position="114"/>
    </location>
</feature>
<dbReference type="Proteomes" id="UP000317371">
    <property type="component" value="Unassembled WGS sequence"/>
</dbReference>
<comment type="caution">
    <text evidence="11">The sequence shown here is derived from an EMBL/GenBank/DDBJ whole genome shotgun (WGS) entry which is preliminary data.</text>
</comment>
<keyword evidence="3" id="KW-0328">Glycosyltransferase</keyword>
<protein>
    <submittedName>
        <fullName evidence="11">Glycosyltransferase family 39 protein</fullName>
    </submittedName>
</protein>
<comment type="subcellular location">
    <subcellularLocation>
        <location evidence="1">Cell membrane</location>
        <topology evidence="1">Multi-pass membrane protein</topology>
    </subcellularLocation>
</comment>